<proteinExistence type="predicted"/>
<evidence type="ECO:0000313" key="2">
    <source>
        <dbReference type="Proteomes" id="UP000612362"/>
    </source>
</evidence>
<dbReference type="EMBL" id="BNJF01000005">
    <property type="protein sequence ID" value="GHO49246.1"/>
    <property type="molecule type" value="Genomic_DNA"/>
</dbReference>
<dbReference type="Proteomes" id="UP000612362">
    <property type="component" value="Unassembled WGS sequence"/>
</dbReference>
<evidence type="ECO:0000313" key="1">
    <source>
        <dbReference type="EMBL" id="GHO49246.1"/>
    </source>
</evidence>
<dbReference type="Gene3D" id="3.40.50.300">
    <property type="entry name" value="P-loop containing nucleotide triphosphate hydrolases"/>
    <property type="match status" value="1"/>
</dbReference>
<dbReference type="AlphaFoldDB" id="A0A8J3I866"/>
<sequence length="48" mass="5209">MAIDLSRADHIIVLKDGKIDAQGTLVELLATNEEMRSLWQSGEAVAQA</sequence>
<accession>A0A8J3I866</accession>
<name>A0A8J3I866_9CHLR</name>
<protein>
    <submittedName>
        <fullName evidence="1">Uncharacterized protein</fullName>
    </submittedName>
</protein>
<reference evidence="1" key="1">
    <citation type="submission" date="2020-10" db="EMBL/GenBank/DDBJ databases">
        <title>Taxonomic study of unclassified bacteria belonging to the class Ktedonobacteria.</title>
        <authorList>
            <person name="Yabe S."/>
            <person name="Wang C.M."/>
            <person name="Zheng Y."/>
            <person name="Sakai Y."/>
            <person name="Cavaletti L."/>
            <person name="Monciardini P."/>
            <person name="Donadio S."/>
        </authorList>
    </citation>
    <scope>NUCLEOTIDE SEQUENCE</scope>
    <source>
        <strain evidence="1">SOSP1-1</strain>
    </source>
</reference>
<dbReference type="InterPro" id="IPR027417">
    <property type="entry name" value="P-loop_NTPase"/>
</dbReference>
<keyword evidence="2" id="KW-1185">Reference proteome</keyword>
<gene>
    <name evidence="1" type="ORF">KSX_74090</name>
</gene>
<comment type="caution">
    <text evidence="1">The sequence shown here is derived from an EMBL/GenBank/DDBJ whole genome shotgun (WGS) entry which is preliminary data.</text>
</comment>
<organism evidence="1 2">
    <name type="scientific">Ktedonospora formicarum</name>
    <dbReference type="NCBI Taxonomy" id="2778364"/>
    <lineage>
        <taxon>Bacteria</taxon>
        <taxon>Bacillati</taxon>
        <taxon>Chloroflexota</taxon>
        <taxon>Ktedonobacteria</taxon>
        <taxon>Ktedonobacterales</taxon>
        <taxon>Ktedonobacteraceae</taxon>
        <taxon>Ktedonospora</taxon>
    </lineage>
</organism>